<gene>
    <name evidence="2" type="ORF">ABNX05_14865</name>
</gene>
<feature type="domain" description="Phage tail fibre protein N-terminal" evidence="1">
    <location>
        <begin position="11"/>
        <end position="117"/>
    </location>
</feature>
<dbReference type="InterPro" id="IPR022225">
    <property type="entry name" value="Phage_tail_fibre_N"/>
</dbReference>
<name>A0ABV1MUV3_9BACI</name>
<dbReference type="RefSeq" id="WP_349660420.1">
    <property type="nucleotide sequence ID" value="NZ_JBEGDG010000010.1"/>
</dbReference>
<keyword evidence="3" id="KW-1185">Reference proteome</keyword>
<accession>A0ABV1MUV3</accession>
<evidence type="ECO:0000259" key="1">
    <source>
        <dbReference type="Pfam" id="PF12571"/>
    </source>
</evidence>
<protein>
    <submittedName>
        <fullName evidence="2">Phage tail protein</fullName>
    </submittedName>
</protein>
<organism evidence="2 3">
    <name type="scientific">Lysinibacillus zambalensis</name>
    <dbReference type="NCBI Taxonomy" id="3160866"/>
    <lineage>
        <taxon>Bacteria</taxon>
        <taxon>Bacillati</taxon>
        <taxon>Bacillota</taxon>
        <taxon>Bacilli</taxon>
        <taxon>Bacillales</taxon>
        <taxon>Bacillaceae</taxon>
        <taxon>Lysinibacillus</taxon>
    </lineage>
</organism>
<sequence length="126" mass="13886">MSNSTTLMQARSHFAQAHAGFVPLRPIVKMAFGSGGVDEKGNPIPPDATVAALNTELYRKDIESYTFTATASVTFVCVLTADEINNTELSEVALVDSNGSLVAIKTFRKKYKDNETEIMFEWTEKF</sequence>
<proteinExistence type="predicted"/>
<dbReference type="Pfam" id="PF12571">
    <property type="entry name" value="Phage_tail_fib"/>
    <property type="match status" value="1"/>
</dbReference>
<dbReference type="Proteomes" id="UP001478862">
    <property type="component" value="Unassembled WGS sequence"/>
</dbReference>
<evidence type="ECO:0000313" key="2">
    <source>
        <dbReference type="EMBL" id="MEQ6355909.1"/>
    </source>
</evidence>
<reference evidence="2 3" key="1">
    <citation type="submission" date="2024-06" db="EMBL/GenBank/DDBJ databases">
        <title>Lysinibacillus zambalefons sp. nov., a Novel Firmicute Isolated from the Poon Bato Zambales Hyperalkaline Spring.</title>
        <authorList>
            <person name="Aja J.A."/>
            <person name="Lazaro J.E.H."/>
            <person name="Llorin L.D."/>
            <person name="Lim K.R."/>
            <person name="Teodosio J."/>
            <person name="Dalisay D.S."/>
        </authorList>
    </citation>
    <scope>NUCLEOTIDE SEQUENCE [LARGE SCALE GENOMIC DNA]</scope>
    <source>
        <strain evidence="2 3">M3</strain>
    </source>
</reference>
<comment type="caution">
    <text evidence="2">The sequence shown here is derived from an EMBL/GenBank/DDBJ whole genome shotgun (WGS) entry which is preliminary data.</text>
</comment>
<dbReference type="EMBL" id="JBEGDG010000010">
    <property type="protein sequence ID" value="MEQ6355909.1"/>
    <property type="molecule type" value="Genomic_DNA"/>
</dbReference>
<evidence type="ECO:0000313" key="3">
    <source>
        <dbReference type="Proteomes" id="UP001478862"/>
    </source>
</evidence>